<evidence type="ECO:0000313" key="1">
    <source>
        <dbReference type="EMBL" id="MBB6559155.1"/>
    </source>
</evidence>
<dbReference type="InterPro" id="IPR037883">
    <property type="entry name" value="Knr4/Smi1-like_sf"/>
</dbReference>
<proteinExistence type="predicted"/>
<gene>
    <name evidence="1" type="ORF">HNP48_001822</name>
</gene>
<comment type="caution">
    <text evidence="1">The sequence shown here is derived from an EMBL/GenBank/DDBJ whole genome shotgun (WGS) entry which is preliminary data.</text>
</comment>
<sequence length="213" mass="23131">MNTMPYPDLFQILGRPLRPTDAVDPQAIAKAEQSLDTTAPQALRAFYLLAGNAHDFTTVYDQFLPPADWSLQEGKLVFLEENQDVVRYGVDCGPAAGDDPPVWITTTGDATEWHLVCERCSEFIATMLVWQCGFGEALPHGASGLAGPGTETALKAGWRLVGTVNDMRAYVQPGQVACLVEWSDGLRVFVGALSDEALWALEDALDVALESED</sequence>
<evidence type="ECO:0008006" key="3">
    <source>
        <dbReference type="Google" id="ProtNLM"/>
    </source>
</evidence>
<dbReference type="Proteomes" id="UP000575083">
    <property type="component" value="Unassembled WGS sequence"/>
</dbReference>
<evidence type="ECO:0000313" key="2">
    <source>
        <dbReference type="Proteomes" id="UP000575083"/>
    </source>
</evidence>
<dbReference type="AlphaFoldDB" id="A0A7X0U947"/>
<dbReference type="RefSeq" id="WP_184856593.1">
    <property type="nucleotide sequence ID" value="NZ_JACHLK010000003.1"/>
</dbReference>
<dbReference type="EMBL" id="JACHLK010000003">
    <property type="protein sequence ID" value="MBB6559155.1"/>
    <property type="molecule type" value="Genomic_DNA"/>
</dbReference>
<keyword evidence="2" id="KW-1185">Reference proteome</keyword>
<organism evidence="1 2">
    <name type="scientific">Acidovorax soli</name>
    <dbReference type="NCBI Taxonomy" id="592050"/>
    <lineage>
        <taxon>Bacteria</taxon>
        <taxon>Pseudomonadati</taxon>
        <taxon>Pseudomonadota</taxon>
        <taxon>Betaproteobacteria</taxon>
        <taxon>Burkholderiales</taxon>
        <taxon>Comamonadaceae</taxon>
        <taxon>Acidovorax</taxon>
    </lineage>
</organism>
<protein>
    <recommendedName>
        <fullName evidence="3">Knr4/Smi1-like domain-containing protein</fullName>
    </recommendedName>
</protein>
<accession>A0A7X0U947</accession>
<reference evidence="1 2" key="1">
    <citation type="submission" date="2020-08" db="EMBL/GenBank/DDBJ databases">
        <title>Functional genomics of gut bacteria from endangered species of beetles.</title>
        <authorList>
            <person name="Carlos-Shanley C."/>
        </authorList>
    </citation>
    <scope>NUCLEOTIDE SEQUENCE [LARGE SCALE GENOMIC DNA]</scope>
    <source>
        <strain evidence="1 2">S00198</strain>
    </source>
</reference>
<name>A0A7X0U947_9BURK</name>
<dbReference type="SUPFAM" id="SSF160631">
    <property type="entry name" value="SMI1/KNR4-like"/>
    <property type="match status" value="1"/>
</dbReference>